<evidence type="ECO:0000259" key="2">
    <source>
        <dbReference type="Pfam" id="PF25922"/>
    </source>
</evidence>
<dbReference type="RefSeq" id="WP_274325426.1">
    <property type="nucleotide sequence ID" value="NZ_CP118158.1"/>
</dbReference>
<feature type="region of interest" description="Disordered" evidence="1">
    <location>
        <begin position="1"/>
        <end position="23"/>
    </location>
</feature>
<organism evidence="3 4">
    <name type="scientific">Halosimplex aquaticum</name>
    <dbReference type="NCBI Taxonomy" id="3026162"/>
    <lineage>
        <taxon>Archaea</taxon>
        <taxon>Methanobacteriati</taxon>
        <taxon>Methanobacteriota</taxon>
        <taxon>Stenosarchaea group</taxon>
        <taxon>Halobacteria</taxon>
        <taxon>Halobacteriales</taxon>
        <taxon>Haloarculaceae</taxon>
        <taxon>Halosimplex</taxon>
    </lineage>
</organism>
<evidence type="ECO:0000313" key="3">
    <source>
        <dbReference type="EMBL" id="MFC7139859.1"/>
    </source>
</evidence>
<evidence type="ECO:0000256" key="1">
    <source>
        <dbReference type="SAM" id="MobiDB-lite"/>
    </source>
</evidence>
<reference evidence="3 4" key="1">
    <citation type="journal article" date="2019" name="Int. J. Syst. Evol. Microbiol.">
        <title>The Global Catalogue of Microorganisms (GCM) 10K type strain sequencing project: providing services to taxonomists for standard genome sequencing and annotation.</title>
        <authorList>
            <consortium name="The Broad Institute Genomics Platform"/>
            <consortium name="The Broad Institute Genome Sequencing Center for Infectious Disease"/>
            <person name="Wu L."/>
            <person name="Ma J."/>
        </authorList>
    </citation>
    <scope>NUCLEOTIDE SEQUENCE [LARGE SCALE GENOMIC DNA]</scope>
    <source>
        <strain evidence="3 4">XZYJT29</strain>
    </source>
</reference>
<dbReference type="Pfam" id="PF25922">
    <property type="entry name" value="DUF7968"/>
    <property type="match status" value="1"/>
</dbReference>
<feature type="domain" description="DUF7968" evidence="2">
    <location>
        <begin position="46"/>
        <end position="111"/>
    </location>
</feature>
<gene>
    <name evidence="3" type="ORF">ACFQMA_08415</name>
</gene>
<sequence>MGSAEIRDINTTDPATVEDQADRVLVSFRSPETDPDEDDDWWVADSEWLRENMTEHTYRRYLRWAHAGPVGVGDEWEEFVNCGCASPEDVILRVEDVQGGTAIGSETTLEVIPWKAIVEDNIEGIADDAG</sequence>
<dbReference type="Proteomes" id="UP001596432">
    <property type="component" value="Unassembled WGS sequence"/>
</dbReference>
<proteinExistence type="predicted"/>
<dbReference type="EMBL" id="JBHTAS010000001">
    <property type="protein sequence ID" value="MFC7139859.1"/>
    <property type="molecule type" value="Genomic_DNA"/>
</dbReference>
<protein>
    <recommendedName>
        <fullName evidence="2">DUF7968 domain-containing protein</fullName>
    </recommendedName>
</protein>
<accession>A0ABD5XXJ2</accession>
<name>A0ABD5XXJ2_9EURY</name>
<dbReference type="GeneID" id="78820124"/>
<keyword evidence="4" id="KW-1185">Reference proteome</keyword>
<feature type="compositionally biased region" description="Basic and acidic residues" evidence="1">
    <location>
        <begin position="1"/>
        <end position="10"/>
    </location>
</feature>
<evidence type="ECO:0000313" key="4">
    <source>
        <dbReference type="Proteomes" id="UP001596432"/>
    </source>
</evidence>
<comment type="caution">
    <text evidence="3">The sequence shown here is derived from an EMBL/GenBank/DDBJ whole genome shotgun (WGS) entry which is preliminary data.</text>
</comment>
<dbReference type="InterPro" id="IPR058274">
    <property type="entry name" value="DUF7968"/>
</dbReference>
<dbReference type="AlphaFoldDB" id="A0ABD5XXJ2"/>